<organism evidence="2 3">
    <name type="scientific">Actinotalea lenta</name>
    <dbReference type="NCBI Taxonomy" id="3064654"/>
    <lineage>
        <taxon>Bacteria</taxon>
        <taxon>Bacillati</taxon>
        <taxon>Actinomycetota</taxon>
        <taxon>Actinomycetes</taxon>
        <taxon>Micrococcales</taxon>
        <taxon>Cellulomonadaceae</taxon>
        <taxon>Actinotalea</taxon>
    </lineage>
</organism>
<dbReference type="InterPro" id="IPR001029">
    <property type="entry name" value="Flagellin_N"/>
</dbReference>
<dbReference type="RefSeq" id="WP_304599824.1">
    <property type="nucleotide sequence ID" value="NZ_JAUQYO010000002.1"/>
</dbReference>
<dbReference type="InterPro" id="IPR001492">
    <property type="entry name" value="Flagellin"/>
</dbReference>
<sequence>MIGRVTQQTLQRSTLANLQLNLSKMSDLQAQMSSGKKITKPSDDPAGTAQALSLRAQNRATTQYQRNAQDGEAWLTTIDTAMQTSVTTLRRVRDLVVQSGSGALNATGREALATEIEGLRDSLLGQANTSYLGRSVFAGSSNAGAAFRVDSTTTPPTYTWTGSPDASVQRRLAPDTTVRADADGSAFFGDGATSVFTMLDDIAAGLRAGTDVTSKLDDIDTRTSSMLGELSNVGTRTNQIKAAQSNNALALQDVSTRLSGVEDIDLAQTVVELQMQEVAYKGALGATARVLQPTLMDFLR</sequence>
<dbReference type="NCBIfam" id="TIGR02550">
    <property type="entry name" value="flagell_flgL"/>
    <property type="match status" value="1"/>
</dbReference>
<keyword evidence="2" id="KW-0969">Cilium</keyword>
<dbReference type="Gene3D" id="1.20.1330.10">
    <property type="entry name" value="f41 fragment of flagellin, N-terminal domain"/>
    <property type="match status" value="1"/>
</dbReference>
<comment type="caution">
    <text evidence="2">The sequence shown here is derived from an EMBL/GenBank/DDBJ whole genome shotgun (WGS) entry which is preliminary data.</text>
</comment>
<evidence type="ECO:0000313" key="2">
    <source>
        <dbReference type="EMBL" id="MDO8106134.1"/>
    </source>
</evidence>
<dbReference type="SUPFAM" id="SSF64518">
    <property type="entry name" value="Phase 1 flagellin"/>
    <property type="match status" value="1"/>
</dbReference>
<dbReference type="Proteomes" id="UP001232536">
    <property type="component" value="Unassembled WGS sequence"/>
</dbReference>
<keyword evidence="2" id="KW-0966">Cell projection</keyword>
<gene>
    <name evidence="2" type="primary">flgL</name>
    <name evidence="2" type="ORF">Q6348_02855</name>
</gene>
<dbReference type="EMBL" id="JAUQYP010000001">
    <property type="protein sequence ID" value="MDO8106134.1"/>
    <property type="molecule type" value="Genomic_DNA"/>
</dbReference>
<evidence type="ECO:0000259" key="1">
    <source>
        <dbReference type="Pfam" id="PF00669"/>
    </source>
</evidence>
<accession>A0ABT9D7E1</accession>
<feature type="domain" description="Flagellin N-terminal" evidence="1">
    <location>
        <begin position="7"/>
        <end position="140"/>
    </location>
</feature>
<dbReference type="PANTHER" id="PTHR42792:SF1">
    <property type="entry name" value="FLAGELLAR HOOK-ASSOCIATED PROTEIN 3"/>
    <property type="match status" value="1"/>
</dbReference>
<keyword evidence="3" id="KW-1185">Reference proteome</keyword>
<dbReference type="Pfam" id="PF00669">
    <property type="entry name" value="Flagellin_N"/>
    <property type="match status" value="1"/>
</dbReference>
<reference evidence="2 3" key="1">
    <citation type="submission" date="2023-07" db="EMBL/GenBank/DDBJ databases">
        <title>Description of novel actinomycetes strains, isolated from tidal flat sediment.</title>
        <authorList>
            <person name="Lu C."/>
        </authorList>
    </citation>
    <scope>NUCLEOTIDE SEQUENCE [LARGE SCALE GENOMIC DNA]</scope>
    <source>
        <strain evidence="2 3">SYSU T00b441</strain>
    </source>
</reference>
<name>A0ABT9D7E1_9CELL</name>
<dbReference type="PANTHER" id="PTHR42792">
    <property type="entry name" value="FLAGELLIN"/>
    <property type="match status" value="1"/>
</dbReference>
<dbReference type="InterPro" id="IPR013384">
    <property type="entry name" value="Flagell_FlgL"/>
</dbReference>
<keyword evidence="2" id="KW-0282">Flagellum</keyword>
<proteinExistence type="predicted"/>
<evidence type="ECO:0000313" key="3">
    <source>
        <dbReference type="Proteomes" id="UP001232536"/>
    </source>
</evidence>
<protein>
    <submittedName>
        <fullName evidence="2">Flagellar hook-associated protein FlgL</fullName>
    </submittedName>
</protein>